<name>A0A1A5JE97_RHILI</name>
<dbReference type="AlphaFoldDB" id="A0A1A5JE97"/>
<gene>
    <name evidence="1" type="ORF">BAE39_25215</name>
</gene>
<dbReference type="EMBL" id="LZTJ01000035">
    <property type="protein sequence ID" value="OBP68734.1"/>
    <property type="molecule type" value="Genomic_DNA"/>
</dbReference>
<protein>
    <submittedName>
        <fullName evidence="1">Uncharacterized protein</fullName>
    </submittedName>
</protein>
<evidence type="ECO:0000313" key="1">
    <source>
        <dbReference type="EMBL" id="OBP68734.1"/>
    </source>
</evidence>
<reference evidence="2" key="1">
    <citation type="submission" date="2016-06" db="EMBL/GenBank/DDBJ databases">
        <title>NZP2037 Pacbio-Illumina hybrid assembly.</title>
        <authorList>
            <person name="Ramsay J.P."/>
        </authorList>
    </citation>
    <scope>NUCLEOTIDE SEQUENCE [LARGE SCALE GENOMIC DNA]</scope>
    <source>
        <strain evidence="2">R7ANS::ICEMlSym2042</strain>
    </source>
</reference>
<evidence type="ECO:0000313" key="2">
    <source>
        <dbReference type="Proteomes" id="UP000093748"/>
    </source>
</evidence>
<dbReference type="OrthoDB" id="571704at2"/>
<proteinExistence type="predicted"/>
<dbReference type="GeneID" id="66683599"/>
<dbReference type="Proteomes" id="UP000093748">
    <property type="component" value="Unassembled WGS sequence"/>
</dbReference>
<organism evidence="1 2">
    <name type="scientific">Rhizobium loti</name>
    <name type="common">Mesorhizobium loti</name>
    <dbReference type="NCBI Taxonomy" id="381"/>
    <lineage>
        <taxon>Bacteria</taxon>
        <taxon>Pseudomonadati</taxon>
        <taxon>Pseudomonadota</taxon>
        <taxon>Alphaproteobacteria</taxon>
        <taxon>Hyphomicrobiales</taxon>
        <taxon>Phyllobacteriaceae</taxon>
        <taxon>Mesorhizobium</taxon>
    </lineage>
</organism>
<dbReference type="RefSeq" id="WP_051401967.1">
    <property type="nucleotide sequence ID" value="NZ_LZTH01000048.1"/>
</dbReference>
<accession>A0A1A5JE97</accession>
<sequence>MQFLYIAKERFDPSSGTEWTKYVEWSGLTQLTEVVTLDGMLGPVALGETKDSYWPHIVNEDWMLDFFVDSQFLLSELSNTSELNILSVIRKPSADVRSIDWGGFTFLGYDLLDQEVATNALTNCGGFPDVFANSELSQVGLIANFDRAVEIQDMLRRMHPEERHADCNIWAISRWQSSDRLPHSTIAFG</sequence>
<comment type="caution">
    <text evidence="1">The sequence shown here is derived from an EMBL/GenBank/DDBJ whole genome shotgun (WGS) entry which is preliminary data.</text>
</comment>